<evidence type="ECO:0000256" key="1">
    <source>
        <dbReference type="ARBA" id="ARBA00004651"/>
    </source>
</evidence>
<sequence>MKNILFSEWSNTNNGAFLIRTNQMFPFLKFRCFLLNIVWLVIILAVLDVHLCCSEQIDTDLAQKLLVPNDDKFRNLTQLFDRCFDHNHRLLTVVVQGKSLPDSVLCHIHSRNMSYPVIFMTNDEFEAENGRFSETLHQSSDTFILFVDKMDETEAALNKIKSFPLWNARGRFMLIVSHPLRSVRRNVIEETFKRLWEENILQVVLICRFSSSDQCNEDSKNCSALTLNQVVLTYNPFRGITYNKDISNIWPRSSNLDIFFPSLSDLHGYPLRVSMFPATLSVHPILGPDGQVESFEGYDGHTVTSLAQYMNAVLVLLPQKDRAMFGQKFQNGTITGTIGDVAYGRADIASNSQYIKTEGFELEYTYPHDTNNLCFIVPKSKRVPPFRNMFLSFSCSVWTVLACAMFLTPQCWYCIRKYGRISVKEKTNNITMNDAFFDIFRSFISGTLNTVPTSVLERVFIITWVLVGIIITNAFQGSFTSYLAVPKYLPEIDSLQQLDESGLGIFVSPLVNSYMTLDINDEIMTNLWRKFKYDRNYGLIADRVAWKRDMGAIFNELSFSYYLRSSRYVKDGRPLLHRVKENILSIYSVYSVPRHSPFLPRFNVIISRLVESGFQIKWISDSLHRAALEGEITPVSSFQAAEPAPLSLTHLQTAFYILAIGLLSSTLVFMLPFK</sequence>
<dbReference type="SUPFAM" id="SSF53850">
    <property type="entry name" value="Periplasmic binding protein-like II"/>
    <property type="match status" value="1"/>
</dbReference>
<dbReference type="GO" id="GO:0050906">
    <property type="term" value="P:detection of stimulus involved in sensory perception"/>
    <property type="evidence" value="ECO:0007669"/>
    <property type="project" value="UniProtKB-ARBA"/>
</dbReference>
<dbReference type="Gene3D" id="1.10.287.70">
    <property type="match status" value="1"/>
</dbReference>
<comment type="similarity">
    <text evidence="2">Belongs to the glutamate-gated ion channel (TC 1.A.10.1) family.</text>
</comment>
<keyword evidence="3" id="KW-1003">Cell membrane</keyword>
<dbReference type="Gene3D" id="3.40.190.10">
    <property type="entry name" value="Periplasmic binding protein-like II"/>
    <property type="match status" value="1"/>
</dbReference>
<dbReference type="GO" id="GO:0015276">
    <property type="term" value="F:ligand-gated monoatomic ion channel activity"/>
    <property type="evidence" value="ECO:0007669"/>
    <property type="project" value="InterPro"/>
</dbReference>
<keyword evidence="5 9" id="KW-1133">Transmembrane helix</keyword>
<keyword evidence="12" id="KW-1185">Reference proteome</keyword>
<dbReference type="PANTHER" id="PTHR42643:SF38">
    <property type="entry name" value="IONOTROPIC RECEPTOR 100A"/>
    <property type="match status" value="1"/>
</dbReference>
<gene>
    <name evidence="11" type="ORF">L798_06382</name>
</gene>
<dbReference type="OrthoDB" id="8195814at2759"/>
<evidence type="ECO:0000256" key="2">
    <source>
        <dbReference type="ARBA" id="ARBA00008685"/>
    </source>
</evidence>
<dbReference type="Pfam" id="PF00060">
    <property type="entry name" value="Lig_chan"/>
    <property type="match status" value="1"/>
</dbReference>
<dbReference type="InParanoid" id="A0A067RH06"/>
<dbReference type="Proteomes" id="UP000027135">
    <property type="component" value="Unassembled WGS sequence"/>
</dbReference>
<proteinExistence type="inferred from homology"/>
<accession>A0A067RH06</accession>
<evidence type="ECO:0000256" key="6">
    <source>
        <dbReference type="ARBA" id="ARBA00023136"/>
    </source>
</evidence>
<dbReference type="OMA" id="IMRDFHA"/>
<feature type="transmembrane region" description="Helical" evidence="9">
    <location>
        <begin position="28"/>
        <end position="47"/>
    </location>
</feature>
<dbReference type="AlphaFoldDB" id="A0A067RH06"/>
<evidence type="ECO:0000313" key="11">
    <source>
        <dbReference type="EMBL" id="KDR19584.1"/>
    </source>
</evidence>
<evidence type="ECO:0000256" key="5">
    <source>
        <dbReference type="ARBA" id="ARBA00022989"/>
    </source>
</evidence>
<feature type="domain" description="Ionotropic glutamate receptor C-terminal" evidence="10">
    <location>
        <begin position="395"/>
        <end position="662"/>
    </location>
</feature>
<keyword evidence="8" id="KW-0325">Glycoprotein</keyword>
<feature type="transmembrane region" description="Helical" evidence="9">
    <location>
        <begin position="654"/>
        <end position="673"/>
    </location>
</feature>
<dbReference type="EMBL" id="KK852643">
    <property type="protein sequence ID" value="KDR19584.1"/>
    <property type="molecule type" value="Genomic_DNA"/>
</dbReference>
<evidence type="ECO:0000313" key="12">
    <source>
        <dbReference type="Proteomes" id="UP000027135"/>
    </source>
</evidence>
<reference evidence="11 12" key="1">
    <citation type="journal article" date="2014" name="Nat. Commun.">
        <title>Molecular traces of alternative social organization in a termite genome.</title>
        <authorList>
            <person name="Terrapon N."/>
            <person name="Li C."/>
            <person name="Robertson H.M."/>
            <person name="Ji L."/>
            <person name="Meng X."/>
            <person name="Booth W."/>
            <person name="Chen Z."/>
            <person name="Childers C.P."/>
            <person name="Glastad K.M."/>
            <person name="Gokhale K."/>
            <person name="Gowin J."/>
            <person name="Gronenberg W."/>
            <person name="Hermansen R.A."/>
            <person name="Hu H."/>
            <person name="Hunt B.G."/>
            <person name="Huylmans A.K."/>
            <person name="Khalil S.M."/>
            <person name="Mitchell R.D."/>
            <person name="Munoz-Torres M.C."/>
            <person name="Mustard J.A."/>
            <person name="Pan H."/>
            <person name="Reese J.T."/>
            <person name="Scharf M.E."/>
            <person name="Sun F."/>
            <person name="Vogel H."/>
            <person name="Xiao J."/>
            <person name="Yang W."/>
            <person name="Yang Z."/>
            <person name="Yang Z."/>
            <person name="Zhou J."/>
            <person name="Zhu J."/>
            <person name="Brent C.S."/>
            <person name="Elsik C.G."/>
            <person name="Goodisman M.A."/>
            <person name="Liberles D.A."/>
            <person name="Roe R.M."/>
            <person name="Vargo E.L."/>
            <person name="Vilcinskas A."/>
            <person name="Wang J."/>
            <person name="Bornberg-Bauer E."/>
            <person name="Korb J."/>
            <person name="Zhang G."/>
            <person name="Liebig J."/>
        </authorList>
    </citation>
    <scope>NUCLEOTIDE SEQUENCE [LARGE SCALE GENOMIC DNA]</scope>
    <source>
        <tissue evidence="11">Whole organism</tissue>
    </source>
</reference>
<evidence type="ECO:0000256" key="8">
    <source>
        <dbReference type="ARBA" id="ARBA00023180"/>
    </source>
</evidence>
<dbReference type="InterPro" id="IPR001320">
    <property type="entry name" value="Iontro_rcpt_C"/>
</dbReference>
<comment type="subcellular location">
    <subcellularLocation>
        <location evidence="1">Cell membrane</location>
        <topology evidence="1">Multi-pass membrane protein</topology>
    </subcellularLocation>
</comment>
<keyword evidence="6 9" id="KW-0472">Membrane</keyword>
<keyword evidence="7" id="KW-0675">Receptor</keyword>
<keyword evidence="4 9" id="KW-0812">Transmembrane</keyword>
<name>A0A067RH06_ZOONE</name>
<evidence type="ECO:0000256" key="3">
    <source>
        <dbReference type="ARBA" id="ARBA00022475"/>
    </source>
</evidence>
<evidence type="ECO:0000259" key="10">
    <source>
        <dbReference type="Pfam" id="PF00060"/>
    </source>
</evidence>
<dbReference type="eggNOG" id="KOG1052">
    <property type="taxonomic scope" value="Eukaryota"/>
</dbReference>
<protein>
    <recommendedName>
        <fullName evidence="10">Ionotropic glutamate receptor C-terminal domain-containing protein</fullName>
    </recommendedName>
</protein>
<evidence type="ECO:0000256" key="7">
    <source>
        <dbReference type="ARBA" id="ARBA00023170"/>
    </source>
</evidence>
<organism evidence="11 12">
    <name type="scientific">Zootermopsis nevadensis</name>
    <name type="common">Dampwood termite</name>
    <dbReference type="NCBI Taxonomy" id="136037"/>
    <lineage>
        <taxon>Eukaryota</taxon>
        <taxon>Metazoa</taxon>
        <taxon>Ecdysozoa</taxon>
        <taxon>Arthropoda</taxon>
        <taxon>Hexapoda</taxon>
        <taxon>Insecta</taxon>
        <taxon>Pterygota</taxon>
        <taxon>Neoptera</taxon>
        <taxon>Polyneoptera</taxon>
        <taxon>Dictyoptera</taxon>
        <taxon>Blattodea</taxon>
        <taxon>Blattoidea</taxon>
        <taxon>Termitoidae</taxon>
        <taxon>Termopsidae</taxon>
        <taxon>Zootermopsis</taxon>
    </lineage>
</organism>
<dbReference type="GO" id="GO:0005886">
    <property type="term" value="C:plasma membrane"/>
    <property type="evidence" value="ECO:0007669"/>
    <property type="project" value="UniProtKB-SubCell"/>
</dbReference>
<dbReference type="PANTHER" id="PTHR42643">
    <property type="entry name" value="IONOTROPIC RECEPTOR 20A-RELATED"/>
    <property type="match status" value="1"/>
</dbReference>
<evidence type="ECO:0000256" key="4">
    <source>
        <dbReference type="ARBA" id="ARBA00022692"/>
    </source>
</evidence>
<dbReference type="InterPro" id="IPR052192">
    <property type="entry name" value="Insect_Ionotropic_Sensory_Rcpt"/>
</dbReference>
<evidence type="ECO:0000256" key="9">
    <source>
        <dbReference type="SAM" id="Phobius"/>
    </source>
</evidence>
<dbReference type="FunCoup" id="A0A067RH06">
    <property type="interactions" value="1"/>
</dbReference>